<accession>A0A2N3VGW3</accession>
<dbReference type="EMBL" id="PJMW01000002">
    <property type="protein sequence ID" value="PKV80850.1"/>
    <property type="molecule type" value="Genomic_DNA"/>
</dbReference>
<dbReference type="GO" id="GO:0003677">
    <property type="term" value="F:DNA binding"/>
    <property type="evidence" value="ECO:0007669"/>
    <property type="project" value="UniProtKB-KW"/>
</dbReference>
<gene>
    <name evidence="3" type="ORF">ATK86_5287</name>
</gene>
<dbReference type="SMART" id="SM00530">
    <property type="entry name" value="HTH_XRE"/>
    <property type="match status" value="1"/>
</dbReference>
<dbReference type="InterPro" id="IPR050807">
    <property type="entry name" value="TransReg_Diox_bact_type"/>
</dbReference>
<feature type="domain" description="HTH cro/C1-type" evidence="2">
    <location>
        <begin position="19"/>
        <end position="73"/>
    </location>
</feature>
<dbReference type="InterPro" id="IPR001387">
    <property type="entry name" value="Cro/C1-type_HTH"/>
</dbReference>
<dbReference type="Pfam" id="PF13560">
    <property type="entry name" value="HTH_31"/>
    <property type="match status" value="1"/>
</dbReference>
<dbReference type="RefSeq" id="WP_170112185.1">
    <property type="nucleotide sequence ID" value="NZ_PJMW01000002.1"/>
</dbReference>
<dbReference type="PANTHER" id="PTHR46797:SF1">
    <property type="entry name" value="METHYLPHOSPHONATE SYNTHASE"/>
    <property type="match status" value="1"/>
</dbReference>
<dbReference type="Gene3D" id="1.10.260.40">
    <property type="entry name" value="lambda repressor-like DNA-binding domains"/>
    <property type="match status" value="1"/>
</dbReference>
<comment type="caution">
    <text evidence="3">The sequence shown here is derived from an EMBL/GenBank/DDBJ whole genome shotgun (WGS) entry which is preliminary data.</text>
</comment>
<dbReference type="PROSITE" id="PS50943">
    <property type="entry name" value="HTH_CROC1"/>
    <property type="match status" value="1"/>
</dbReference>
<protein>
    <submittedName>
        <fullName evidence="3">DNA-binding XRE family transcriptional regulator</fullName>
    </submittedName>
</protein>
<keyword evidence="1 3" id="KW-0238">DNA-binding</keyword>
<dbReference type="AlphaFoldDB" id="A0A2N3VGW3"/>
<dbReference type="SUPFAM" id="SSF47413">
    <property type="entry name" value="lambda repressor-like DNA-binding domains"/>
    <property type="match status" value="1"/>
</dbReference>
<dbReference type="CDD" id="cd00093">
    <property type="entry name" value="HTH_XRE"/>
    <property type="match status" value="1"/>
</dbReference>
<name>A0A2N3VGW3_9NOCA</name>
<evidence type="ECO:0000313" key="4">
    <source>
        <dbReference type="Proteomes" id="UP000233766"/>
    </source>
</evidence>
<dbReference type="GO" id="GO:0003700">
    <property type="term" value="F:DNA-binding transcription factor activity"/>
    <property type="evidence" value="ECO:0007669"/>
    <property type="project" value="TreeGrafter"/>
</dbReference>
<reference evidence="3 4" key="1">
    <citation type="submission" date="2017-12" db="EMBL/GenBank/DDBJ databases">
        <title>Sequencing the genomes of 1000 Actinobacteria strains.</title>
        <authorList>
            <person name="Klenk H.-P."/>
        </authorList>
    </citation>
    <scope>NUCLEOTIDE SEQUENCE [LARGE SCALE GENOMIC DNA]</scope>
    <source>
        <strain evidence="3 4">DSM 44489</strain>
    </source>
</reference>
<dbReference type="GO" id="GO:0005829">
    <property type="term" value="C:cytosol"/>
    <property type="evidence" value="ECO:0007669"/>
    <property type="project" value="TreeGrafter"/>
</dbReference>
<evidence type="ECO:0000256" key="1">
    <source>
        <dbReference type="ARBA" id="ARBA00023125"/>
    </source>
</evidence>
<organism evidence="3 4">
    <name type="scientific">Nocardia fluminea</name>
    <dbReference type="NCBI Taxonomy" id="134984"/>
    <lineage>
        <taxon>Bacteria</taxon>
        <taxon>Bacillati</taxon>
        <taxon>Actinomycetota</taxon>
        <taxon>Actinomycetes</taxon>
        <taxon>Mycobacteriales</taxon>
        <taxon>Nocardiaceae</taxon>
        <taxon>Nocardia</taxon>
    </lineage>
</organism>
<proteinExistence type="predicted"/>
<dbReference type="Proteomes" id="UP000233766">
    <property type="component" value="Unassembled WGS sequence"/>
</dbReference>
<evidence type="ECO:0000313" key="3">
    <source>
        <dbReference type="EMBL" id="PKV80850.1"/>
    </source>
</evidence>
<keyword evidence="4" id="KW-1185">Reference proteome</keyword>
<dbReference type="PANTHER" id="PTHR46797">
    <property type="entry name" value="HTH-TYPE TRANSCRIPTIONAL REGULATOR"/>
    <property type="match status" value="1"/>
</dbReference>
<sequence>MDHSDSLEELAHEALAAHLRAERARAGLTQADLSERTGIHTTTLSRIENGKLTLTIEQILRIAPALGVTAGDFLNAAQAQTVKARGKKVGK</sequence>
<evidence type="ECO:0000259" key="2">
    <source>
        <dbReference type="PROSITE" id="PS50943"/>
    </source>
</evidence>
<dbReference type="InterPro" id="IPR010982">
    <property type="entry name" value="Lambda_DNA-bd_dom_sf"/>
</dbReference>